<keyword evidence="3" id="KW-0805">Transcription regulation</keyword>
<evidence type="ECO:0000313" key="10">
    <source>
        <dbReference type="EMBL" id="KGO95091.1"/>
    </source>
</evidence>
<dbReference type="GO" id="GO:0000156">
    <property type="term" value="F:phosphorelay response regulator activity"/>
    <property type="evidence" value="ECO:0007669"/>
    <property type="project" value="TreeGrafter"/>
</dbReference>
<dbReference type="InterPro" id="IPR036390">
    <property type="entry name" value="WH_DNA-bd_sf"/>
</dbReference>
<dbReference type="eggNOG" id="COG0745">
    <property type="taxonomic scope" value="Bacteria"/>
</dbReference>
<evidence type="ECO:0000256" key="2">
    <source>
        <dbReference type="ARBA" id="ARBA00023012"/>
    </source>
</evidence>
<dbReference type="InterPro" id="IPR000595">
    <property type="entry name" value="cNMP-bd_dom"/>
</dbReference>
<dbReference type="GO" id="GO:0000976">
    <property type="term" value="F:transcription cis-regulatory region binding"/>
    <property type="evidence" value="ECO:0007669"/>
    <property type="project" value="TreeGrafter"/>
</dbReference>
<dbReference type="InterPro" id="IPR001789">
    <property type="entry name" value="Sig_transdc_resp-reg_receiver"/>
</dbReference>
<dbReference type="Pfam" id="PF13545">
    <property type="entry name" value="HTH_Crp_2"/>
    <property type="match status" value="1"/>
</dbReference>
<dbReference type="PROSITE" id="PS51063">
    <property type="entry name" value="HTH_CRP_2"/>
    <property type="match status" value="1"/>
</dbReference>
<dbReference type="InterPro" id="IPR014710">
    <property type="entry name" value="RmlC-like_jellyroll"/>
</dbReference>
<dbReference type="InterPro" id="IPR011006">
    <property type="entry name" value="CheY-like_superfamily"/>
</dbReference>
<dbReference type="InterPro" id="IPR018335">
    <property type="entry name" value="Tscrpt_reg_HTH_Crp-type_CS"/>
</dbReference>
<evidence type="ECO:0000256" key="1">
    <source>
        <dbReference type="ARBA" id="ARBA00022553"/>
    </source>
</evidence>
<dbReference type="Gene3D" id="2.60.120.10">
    <property type="entry name" value="Jelly Rolls"/>
    <property type="match status" value="1"/>
</dbReference>
<dbReference type="eggNOG" id="COG0664">
    <property type="taxonomic scope" value="Bacteria"/>
</dbReference>
<dbReference type="Gene3D" id="1.10.10.10">
    <property type="entry name" value="Winged helix-like DNA-binding domain superfamily/Winged helix DNA-binding domain"/>
    <property type="match status" value="1"/>
</dbReference>
<dbReference type="SUPFAM" id="SSF51206">
    <property type="entry name" value="cAMP-binding domain-like"/>
    <property type="match status" value="1"/>
</dbReference>
<dbReference type="GO" id="GO:0003700">
    <property type="term" value="F:DNA-binding transcription factor activity"/>
    <property type="evidence" value="ECO:0007669"/>
    <property type="project" value="InterPro"/>
</dbReference>
<dbReference type="CDD" id="cd00038">
    <property type="entry name" value="CAP_ED"/>
    <property type="match status" value="1"/>
</dbReference>
<dbReference type="Pfam" id="PF00072">
    <property type="entry name" value="Response_reg"/>
    <property type="match status" value="1"/>
</dbReference>
<evidence type="ECO:0000256" key="3">
    <source>
        <dbReference type="ARBA" id="ARBA00023015"/>
    </source>
</evidence>
<dbReference type="RefSeq" id="WP_026992470.1">
    <property type="nucleotide sequence ID" value="NZ_JRLY01000001.1"/>
</dbReference>
<evidence type="ECO:0000259" key="7">
    <source>
        <dbReference type="PROSITE" id="PS50042"/>
    </source>
</evidence>
<gene>
    <name evidence="10" type="ORF">Q766_03025</name>
</gene>
<dbReference type="CDD" id="cd00092">
    <property type="entry name" value="HTH_CRP"/>
    <property type="match status" value="1"/>
</dbReference>
<keyword evidence="4" id="KW-0238">DNA-binding</keyword>
<evidence type="ECO:0000259" key="8">
    <source>
        <dbReference type="PROSITE" id="PS50110"/>
    </source>
</evidence>
<evidence type="ECO:0000256" key="6">
    <source>
        <dbReference type="PROSITE-ProRule" id="PRU00169"/>
    </source>
</evidence>
<dbReference type="PRINTS" id="PR00034">
    <property type="entry name" value="HTHCRP"/>
</dbReference>
<dbReference type="InterPro" id="IPR039420">
    <property type="entry name" value="WalR-like"/>
</dbReference>
<organism evidence="10 11">
    <name type="scientific">Flavobacterium subsaxonicum WB 4.1-42 = DSM 21790</name>
    <dbReference type="NCBI Taxonomy" id="1121898"/>
    <lineage>
        <taxon>Bacteria</taxon>
        <taxon>Pseudomonadati</taxon>
        <taxon>Bacteroidota</taxon>
        <taxon>Flavobacteriia</taxon>
        <taxon>Flavobacteriales</taxon>
        <taxon>Flavobacteriaceae</taxon>
        <taxon>Flavobacterium</taxon>
    </lineage>
</organism>
<evidence type="ECO:0000259" key="9">
    <source>
        <dbReference type="PROSITE" id="PS51063"/>
    </source>
</evidence>
<comment type="caution">
    <text evidence="10">The sequence shown here is derived from an EMBL/GenBank/DDBJ whole genome shotgun (WGS) entry which is preliminary data.</text>
</comment>
<dbReference type="PROSITE" id="PS50110">
    <property type="entry name" value="RESPONSE_REGULATORY"/>
    <property type="match status" value="1"/>
</dbReference>
<dbReference type="InterPro" id="IPR018490">
    <property type="entry name" value="cNMP-bd_dom_sf"/>
</dbReference>
<protein>
    <submittedName>
        <fullName evidence="10">Transcriptional regulator</fullName>
    </submittedName>
</protein>
<dbReference type="PANTHER" id="PTHR48111:SF1">
    <property type="entry name" value="TWO-COMPONENT RESPONSE REGULATOR ORR33"/>
    <property type="match status" value="1"/>
</dbReference>
<evidence type="ECO:0000256" key="4">
    <source>
        <dbReference type="ARBA" id="ARBA00023125"/>
    </source>
</evidence>
<feature type="domain" description="Response regulatory" evidence="8">
    <location>
        <begin position="3"/>
        <end position="119"/>
    </location>
</feature>
<dbReference type="Proteomes" id="UP000030111">
    <property type="component" value="Unassembled WGS sequence"/>
</dbReference>
<sequence>MIKVLLIEDNNDIRENVVEILELSGYTVTAADNGKTGLELAVKALPDIILCDIMMPELDGYGVFEALSKNPATEAVPFIFLTAKSERSDIRRGMELGADDYLTKPFDDKELLKAIESRLKKQEIYQLFYGKSPERLNDAISKKDGLEQLKEIMQERSSRKLKKNHHIHYEGDRVLGIYFIISGKVKTIKLTEDGREFITGIYKTDDYLDVNIILSDVTYHDTAIAMEDTVLSFLPAEQLDKLLFLYPEIGNRFIKILTNHIREKELRLLQLAYLSVRKRIAEALVQLLNHHSTDSKNVKISREDLASLCGTAPETISRTLSDFINEGLIEKSTGTIKILNLEKLNRLKN</sequence>
<feature type="domain" description="HTH crp-type" evidence="9">
    <location>
        <begin position="274"/>
        <end position="342"/>
    </location>
</feature>
<reference evidence="10 11" key="1">
    <citation type="submission" date="2013-09" db="EMBL/GenBank/DDBJ databases">
        <authorList>
            <person name="Zeng Z."/>
            <person name="Chen C."/>
        </authorList>
    </citation>
    <scope>NUCLEOTIDE SEQUENCE [LARGE SCALE GENOMIC DNA]</scope>
    <source>
        <strain evidence="10 11">WB 4.1-42</strain>
    </source>
</reference>
<dbReference type="AlphaFoldDB" id="A0A0A2MU05"/>
<dbReference type="InterPro" id="IPR036388">
    <property type="entry name" value="WH-like_DNA-bd_sf"/>
</dbReference>
<evidence type="ECO:0000256" key="5">
    <source>
        <dbReference type="ARBA" id="ARBA00023163"/>
    </source>
</evidence>
<name>A0A0A2MU05_9FLAO</name>
<dbReference type="EMBL" id="JRLY01000001">
    <property type="protein sequence ID" value="KGO95091.1"/>
    <property type="molecule type" value="Genomic_DNA"/>
</dbReference>
<dbReference type="SMART" id="SM00419">
    <property type="entry name" value="HTH_CRP"/>
    <property type="match status" value="1"/>
</dbReference>
<dbReference type="SMART" id="SM00100">
    <property type="entry name" value="cNMP"/>
    <property type="match status" value="1"/>
</dbReference>
<keyword evidence="5" id="KW-0804">Transcription</keyword>
<dbReference type="PANTHER" id="PTHR48111">
    <property type="entry name" value="REGULATOR OF RPOS"/>
    <property type="match status" value="1"/>
</dbReference>
<dbReference type="CDD" id="cd17574">
    <property type="entry name" value="REC_OmpR"/>
    <property type="match status" value="1"/>
</dbReference>
<dbReference type="SUPFAM" id="SSF52172">
    <property type="entry name" value="CheY-like"/>
    <property type="match status" value="1"/>
</dbReference>
<dbReference type="Pfam" id="PF00027">
    <property type="entry name" value="cNMP_binding"/>
    <property type="match status" value="1"/>
</dbReference>
<dbReference type="SUPFAM" id="SSF46785">
    <property type="entry name" value="Winged helix' DNA-binding domain"/>
    <property type="match status" value="1"/>
</dbReference>
<keyword evidence="1 6" id="KW-0597">Phosphoprotein</keyword>
<feature type="domain" description="Cyclic nucleotide-binding" evidence="7">
    <location>
        <begin position="147"/>
        <end position="260"/>
    </location>
</feature>
<proteinExistence type="predicted"/>
<accession>A0A0A2MU05</accession>
<dbReference type="PROSITE" id="PS00042">
    <property type="entry name" value="HTH_CRP_1"/>
    <property type="match status" value="1"/>
</dbReference>
<dbReference type="SMART" id="SM00448">
    <property type="entry name" value="REC"/>
    <property type="match status" value="1"/>
</dbReference>
<feature type="modified residue" description="4-aspartylphosphate" evidence="6">
    <location>
        <position position="52"/>
    </location>
</feature>
<dbReference type="Gene3D" id="3.40.50.2300">
    <property type="match status" value="1"/>
</dbReference>
<keyword evidence="2" id="KW-0902">Two-component regulatory system</keyword>
<dbReference type="STRING" id="1121898.GCA_000422725_01078"/>
<evidence type="ECO:0000313" key="11">
    <source>
        <dbReference type="Proteomes" id="UP000030111"/>
    </source>
</evidence>
<keyword evidence="11" id="KW-1185">Reference proteome</keyword>
<dbReference type="InterPro" id="IPR012318">
    <property type="entry name" value="HTH_CRP"/>
</dbReference>
<dbReference type="GO" id="GO:0032993">
    <property type="term" value="C:protein-DNA complex"/>
    <property type="evidence" value="ECO:0007669"/>
    <property type="project" value="TreeGrafter"/>
</dbReference>
<dbReference type="OrthoDB" id="9127033at2"/>
<dbReference type="PROSITE" id="PS50042">
    <property type="entry name" value="CNMP_BINDING_3"/>
    <property type="match status" value="1"/>
</dbReference>
<dbReference type="GO" id="GO:0005829">
    <property type="term" value="C:cytosol"/>
    <property type="evidence" value="ECO:0007669"/>
    <property type="project" value="TreeGrafter"/>
</dbReference>